<dbReference type="RefSeq" id="WP_149786593.1">
    <property type="nucleotide sequence ID" value="NZ_FNIO01000001.1"/>
</dbReference>
<dbReference type="GO" id="GO:0004113">
    <property type="term" value="F:2',3'-cyclic-nucleotide 3'-phosphodiesterase activity"/>
    <property type="evidence" value="ECO:0007669"/>
    <property type="project" value="InterPro"/>
</dbReference>
<dbReference type="HAMAP" id="MF_01940">
    <property type="entry name" value="RNA_CPDase"/>
    <property type="match status" value="1"/>
</dbReference>
<dbReference type="InterPro" id="IPR009097">
    <property type="entry name" value="Cyclic_Pdiesterase"/>
</dbReference>
<keyword evidence="4" id="KW-1185">Reference proteome</keyword>
<feature type="active site" description="Proton donor" evidence="2">
    <location>
        <position position="36"/>
    </location>
</feature>
<dbReference type="Proteomes" id="UP000324252">
    <property type="component" value="Unassembled WGS sequence"/>
</dbReference>
<organism evidence="3 4">
    <name type="scientific">Lutimaribacter pacificus</name>
    <dbReference type="NCBI Taxonomy" id="391948"/>
    <lineage>
        <taxon>Bacteria</taxon>
        <taxon>Pseudomonadati</taxon>
        <taxon>Pseudomonadota</taxon>
        <taxon>Alphaproteobacteria</taxon>
        <taxon>Rhodobacterales</taxon>
        <taxon>Roseobacteraceae</taxon>
        <taxon>Lutimaribacter</taxon>
    </lineage>
</organism>
<comment type="similarity">
    <text evidence="2">Belongs to the 2H phosphoesterase superfamily. ThpR family.</text>
</comment>
<dbReference type="PANTHER" id="PTHR35561">
    <property type="entry name" value="RNA 2',3'-CYCLIC PHOSPHODIESTERASE"/>
    <property type="match status" value="1"/>
</dbReference>
<dbReference type="Gene3D" id="3.90.1140.10">
    <property type="entry name" value="Cyclic phosphodiesterase"/>
    <property type="match status" value="1"/>
</dbReference>
<evidence type="ECO:0000256" key="2">
    <source>
        <dbReference type="HAMAP-Rule" id="MF_01940"/>
    </source>
</evidence>
<feature type="active site" description="Proton acceptor" evidence="2">
    <location>
        <position position="119"/>
    </location>
</feature>
<protein>
    <recommendedName>
        <fullName evidence="2">RNA 2',3'-cyclic phosphodiesterase</fullName>
        <shortName evidence="2">RNA 2',3'-CPDase</shortName>
        <ecNumber evidence="2">3.1.4.58</ecNumber>
    </recommendedName>
</protein>
<dbReference type="InterPro" id="IPR004175">
    <property type="entry name" value="RNA_CPDase"/>
</dbReference>
<reference evidence="3 4" key="1">
    <citation type="submission" date="2016-11" db="EMBL/GenBank/DDBJ databases">
        <authorList>
            <person name="Varghese N."/>
            <person name="Submissions S."/>
        </authorList>
    </citation>
    <scope>NUCLEOTIDE SEQUENCE [LARGE SCALE GENOMIC DNA]</scope>
    <source>
        <strain evidence="3 4">DSM 29620</strain>
    </source>
</reference>
<keyword evidence="3" id="KW-0436">Ligase</keyword>
<comment type="function">
    <text evidence="2">Hydrolyzes RNA 2',3'-cyclic phosphodiester to an RNA 2'-phosphomonoester.</text>
</comment>
<keyword evidence="1 2" id="KW-0378">Hydrolase</keyword>
<dbReference type="SUPFAM" id="SSF55144">
    <property type="entry name" value="LigT-like"/>
    <property type="match status" value="1"/>
</dbReference>
<dbReference type="OrthoDB" id="9793819at2"/>
<evidence type="ECO:0000256" key="1">
    <source>
        <dbReference type="ARBA" id="ARBA00022801"/>
    </source>
</evidence>
<dbReference type="GO" id="GO:0008664">
    <property type="term" value="F:RNA 2',3'-cyclic 3'-phosphodiesterase activity"/>
    <property type="evidence" value="ECO:0007669"/>
    <property type="project" value="UniProtKB-EC"/>
</dbReference>
<name>A0A1H0BUC3_9RHOB</name>
<dbReference type="NCBIfam" id="TIGR02258">
    <property type="entry name" value="2_5_ligase"/>
    <property type="match status" value="1"/>
</dbReference>
<feature type="short sequence motif" description="HXTX 2" evidence="2">
    <location>
        <begin position="119"/>
        <end position="122"/>
    </location>
</feature>
<dbReference type="AlphaFoldDB" id="A0A1H0BUC3"/>
<dbReference type="EC" id="3.1.4.58" evidence="2"/>
<gene>
    <name evidence="3" type="ORF">SAMN05444142_101521</name>
</gene>
<evidence type="ECO:0000313" key="3">
    <source>
        <dbReference type="EMBL" id="SHJ52095.1"/>
    </source>
</evidence>
<dbReference type="EMBL" id="FQZZ01000001">
    <property type="protein sequence ID" value="SHJ52095.1"/>
    <property type="molecule type" value="Genomic_DNA"/>
</dbReference>
<comment type="catalytic activity">
    <reaction evidence="2">
        <text>a 3'-end 2',3'-cyclophospho-ribonucleotide-RNA + H2O = a 3'-end 2'-phospho-ribonucleotide-RNA + H(+)</text>
        <dbReference type="Rhea" id="RHEA:11828"/>
        <dbReference type="Rhea" id="RHEA-COMP:10464"/>
        <dbReference type="Rhea" id="RHEA-COMP:17353"/>
        <dbReference type="ChEBI" id="CHEBI:15377"/>
        <dbReference type="ChEBI" id="CHEBI:15378"/>
        <dbReference type="ChEBI" id="CHEBI:83064"/>
        <dbReference type="ChEBI" id="CHEBI:173113"/>
        <dbReference type="EC" id="3.1.4.58"/>
    </reaction>
</comment>
<dbReference type="PANTHER" id="PTHR35561:SF1">
    <property type="entry name" value="RNA 2',3'-CYCLIC PHOSPHODIESTERASE"/>
    <property type="match status" value="1"/>
</dbReference>
<proteinExistence type="inferred from homology"/>
<dbReference type="GO" id="GO:0016874">
    <property type="term" value="F:ligase activity"/>
    <property type="evidence" value="ECO:0007669"/>
    <property type="project" value="UniProtKB-KW"/>
</dbReference>
<feature type="short sequence motif" description="HXTX 1" evidence="2">
    <location>
        <begin position="36"/>
        <end position="39"/>
    </location>
</feature>
<evidence type="ECO:0000313" key="4">
    <source>
        <dbReference type="Proteomes" id="UP000324252"/>
    </source>
</evidence>
<sequence>MRCFIGLPLPPDIRAELSDLQAELRTGRPVAEENLHLTLAFLGDTELPALEALHDALSGIAFAPFDLRLAGLDMFGGRRPAVLFIRGDGGDALSRLHARVVTAIRAAGIDLRRERFRPHVTLARFRREMRAEESARLGDFLAAHGDAALAPFTVDGFTLYRSTLHPDGPVYERLADYPASA</sequence>
<accession>A0A1H0BUC3</accession>
<dbReference type="Pfam" id="PF13563">
    <property type="entry name" value="2_5_RNA_ligase2"/>
    <property type="match status" value="1"/>
</dbReference>